<dbReference type="OrthoDB" id="4297596at2759"/>
<feature type="non-terminal residue" evidence="1">
    <location>
        <position position="1"/>
    </location>
</feature>
<reference evidence="1" key="1">
    <citation type="journal article" date="2021" name="IMA Fungus">
        <title>Genomic characterization of three marine fungi, including Emericellopsis atlantica sp. nov. with signatures of a generalist lifestyle and marine biomass degradation.</title>
        <authorList>
            <person name="Hagestad O.C."/>
            <person name="Hou L."/>
            <person name="Andersen J.H."/>
            <person name="Hansen E.H."/>
            <person name="Altermark B."/>
            <person name="Li C."/>
            <person name="Kuhnert E."/>
            <person name="Cox R.J."/>
            <person name="Crous P.W."/>
            <person name="Spatafora J.W."/>
            <person name="Lail K."/>
            <person name="Amirebrahimi M."/>
            <person name="Lipzen A."/>
            <person name="Pangilinan J."/>
            <person name="Andreopoulos W."/>
            <person name="Hayes R.D."/>
            <person name="Ng V."/>
            <person name="Grigoriev I.V."/>
            <person name="Jackson S.A."/>
            <person name="Sutton T.D.S."/>
            <person name="Dobson A.D.W."/>
            <person name="Rama T."/>
        </authorList>
    </citation>
    <scope>NUCLEOTIDE SEQUENCE</scope>
    <source>
        <strain evidence="1">TRa3180A</strain>
    </source>
</reference>
<gene>
    <name evidence="1" type="ORF">BJ878DRAFT_423360</name>
</gene>
<accession>A0A9P7Z252</accession>
<proteinExistence type="predicted"/>
<keyword evidence="2" id="KW-1185">Reference proteome</keyword>
<evidence type="ECO:0000313" key="2">
    <source>
        <dbReference type="Proteomes" id="UP000887226"/>
    </source>
</evidence>
<dbReference type="Proteomes" id="UP000887226">
    <property type="component" value="Unassembled WGS sequence"/>
</dbReference>
<dbReference type="AlphaFoldDB" id="A0A9P7Z252"/>
<evidence type="ECO:0000313" key="1">
    <source>
        <dbReference type="EMBL" id="KAG9243543.1"/>
    </source>
</evidence>
<sequence length="148" mass="16859">VKAWFIVDFNVVAPLEKEELLTIPHEVYLATRHDNSWMFTLRKGWINKAKQYCSTYRWGGLLTRENVSKGDSAHVEDSEEGVMAEASKLLASRWMADALRQRNGPTSPTCMTRLSILKYGSGEKEMASMPASGLARTSFFRSWVRLVR</sequence>
<dbReference type="EMBL" id="MU253969">
    <property type="protein sequence ID" value="KAG9243543.1"/>
    <property type="molecule type" value="Genomic_DNA"/>
</dbReference>
<name>A0A9P7Z252_9HELO</name>
<organism evidence="1 2">
    <name type="scientific">Calycina marina</name>
    <dbReference type="NCBI Taxonomy" id="1763456"/>
    <lineage>
        <taxon>Eukaryota</taxon>
        <taxon>Fungi</taxon>
        <taxon>Dikarya</taxon>
        <taxon>Ascomycota</taxon>
        <taxon>Pezizomycotina</taxon>
        <taxon>Leotiomycetes</taxon>
        <taxon>Helotiales</taxon>
        <taxon>Pezizellaceae</taxon>
        <taxon>Calycina</taxon>
    </lineage>
</organism>
<protein>
    <submittedName>
        <fullName evidence="1">Uncharacterized protein</fullName>
    </submittedName>
</protein>
<comment type="caution">
    <text evidence="1">The sequence shown here is derived from an EMBL/GenBank/DDBJ whole genome shotgun (WGS) entry which is preliminary data.</text>
</comment>